<organism evidence="1 2">
    <name type="scientific">Persea americana</name>
    <name type="common">Avocado</name>
    <dbReference type="NCBI Taxonomy" id="3435"/>
    <lineage>
        <taxon>Eukaryota</taxon>
        <taxon>Viridiplantae</taxon>
        <taxon>Streptophyta</taxon>
        <taxon>Embryophyta</taxon>
        <taxon>Tracheophyta</taxon>
        <taxon>Spermatophyta</taxon>
        <taxon>Magnoliopsida</taxon>
        <taxon>Magnoliidae</taxon>
        <taxon>Laurales</taxon>
        <taxon>Lauraceae</taxon>
        <taxon>Persea</taxon>
    </lineage>
</organism>
<proteinExistence type="predicted"/>
<keyword evidence="2" id="KW-1185">Reference proteome</keyword>
<dbReference type="Proteomes" id="UP001234297">
    <property type="component" value="Chromosome 7"/>
</dbReference>
<accession>A0ACC2LC20</accession>
<name>A0ACC2LC20_PERAE</name>
<protein>
    <submittedName>
        <fullName evidence="1">Uncharacterized protein</fullName>
    </submittedName>
</protein>
<gene>
    <name evidence="1" type="ORF">MRB53_023907</name>
</gene>
<reference evidence="1 2" key="1">
    <citation type="journal article" date="2022" name="Hortic Res">
        <title>A haplotype resolved chromosomal level avocado genome allows analysis of novel avocado genes.</title>
        <authorList>
            <person name="Nath O."/>
            <person name="Fletcher S.J."/>
            <person name="Hayward A."/>
            <person name="Shaw L.M."/>
            <person name="Masouleh A.K."/>
            <person name="Furtado A."/>
            <person name="Henry R.J."/>
            <person name="Mitter N."/>
        </authorList>
    </citation>
    <scope>NUCLEOTIDE SEQUENCE [LARGE SCALE GENOMIC DNA]</scope>
    <source>
        <strain evidence="2">cv. Hass</strain>
    </source>
</reference>
<dbReference type="EMBL" id="CM056815">
    <property type="protein sequence ID" value="KAJ8630584.1"/>
    <property type="molecule type" value="Genomic_DNA"/>
</dbReference>
<sequence>MGRNKNPPRRWSAISRAGLGVAAISYVAVDYLRHVSPRWHARLQSYLWTALAVAAVFRAPFYRHWDLEMKSAIPFIASMLFMLCALLLEAFSVRFVTVVLGLDWHKSTQPLPDTGQWLFLALNEKLPHVYYLILLKLLA</sequence>
<evidence type="ECO:0000313" key="1">
    <source>
        <dbReference type="EMBL" id="KAJ8630584.1"/>
    </source>
</evidence>
<comment type="caution">
    <text evidence="1">The sequence shown here is derived from an EMBL/GenBank/DDBJ whole genome shotgun (WGS) entry which is preliminary data.</text>
</comment>
<evidence type="ECO:0000313" key="2">
    <source>
        <dbReference type="Proteomes" id="UP001234297"/>
    </source>
</evidence>